<dbReference type="EMBL" id="CP034345">
    <property type="protein sequence ID" value="QGX96306.1"/>
    <property type="molecule type" value="Genomic_DNA"/>
</dbReference>
<reference evidence="2 3" key="1">
    <citation type="submission" date="2018-12" db="EMBL/GenBank/DDBJ databases">
        <title>Complete genome sequence of Haloplanus rallus MBLA0036.</title>
        <authorList>
            <person name="Nam Y.-d."/>
            <person name="Kang J."/>
            <person name="Chung W.-H."/>
            <person name="Park Y.S."/>
        </authorList>
    </citation>
    <scope>NUCLEOTIDE SEQUENCE [LARGE SCALE GENOMIC DNA]</scope>
    <source>
        <strain evidence="2 3">MBLA0036</strain>
    </source>
</reference>
<dbReference type="KEGG" id="hra:EI982_16735"/>
<evidence type="ECO:0000256" key="1">
    <source>
        <dbReference type="SAM" id="MobiDB-lite"/>
    </source>
</evidence>
<evidence type="ECO:0000313" key="3">
    <source>
        <dbReference type="Proteomes" id="UP000428325"/>
    </source>
</evidence>
<gene>
    <name evidence="2" type="ORF">EI982_16735</name>
</gene>
<evidence type="ECO:0000313" key="2">
    <source>
        <dbReference type="EMBL" id="QGX96306.1"/>
    </source>
</evidence>
<dbReference type="RefSeq" id="WP_157690770.1">
    <property type="nucleotide sequence ID" value="NZ_CP034345.1"/>
</dbReference>
<name>A0A6B9F770_9EURY</name>
<dbReference type="GeneID" id="43371228"/>
<protein>
    <submittedName>
        <fullName evidence="2">Uncharacterized protein</fullName>
    </submittedName>
</protein>
<dbReference type="AlphaFoldDB" id="A0A6B9F770"/>
<organism evidence="2 3">
    <name type="scientific">Haloplanus rallus</name>
    <dbReference type="NCBI Taxonomy" id="1816183"/>
    <lineage>
        <taxon>Archaea</taxon>
        <taxon>Methanobacteriati</taxon>
        <taxon>Methanobacteriota</taxon>
        <taxon>Stenosarchaea group</taxon>
        <taxon>Halobacteria</taxon>
        <taxon>Halobacteriales</taxon>
        <taxon>Haloferacaceae</taxon>
        <taxon>Haloplanus</taxon>
    </lineage>
</organism>
<keyword evidence="3" id="KW-1185">Reference proteome</keyword>
<sequence length="288" mass="32838">MDRSNQSSSEISNLQPEQPESTAETSPYGNQAYVLGATDDISAFESKPTVILCPNCGDVVATHKQGLPRVVPQFDVCCTTCQVELRRWCAVAVDAAYRASVEPPTLTAMTQAYWNEWLWAGITNYKGQPRNDEYTNRLSTKASEFGWDWELTCPLCRRGISQLKQEIRDTRDSLDYHHWSTNPDQGITLCRECHDIIGFDSYDNQVEERAHEWGFRSRNDLQIVRLALREAIATDQPVQLEMATDLVNRYNLIQSPEEVKELLRAVLLDSNLYDRFVDDSLYQGLANC</sequence>
<accession>A0A6B9F770</accession>
<proteinExistence type="predicted"/>
<feature type="region of interest" description="Disordered" evidence="1">
    <location>
        <begin position="1"/>
        <end position="27"/>
    </location>
</feature>
<dbReference type="OrthoDB" id="331419at2157"/>
<dbReference type="Proteomes" id="UP000428325">
    <property type="component" value="Chromosome"/>
</dbReference>